<dbReference type="Proteomes" id="UP000244803">
    <property type="component" value="Chromosome 2"/>
</dbReference>
<dbReference type="Gene3D" id="3.40.525.10">
    <property type="entry name" value="CRAL-TRIO lipid binding domain"/>
    <property type="match status" value="1"/>
</dbReference>
<dbReference type="Pfam" id="PF13716">
    <property type="entry name" value="CRAL_TRIO_2"/>
    <property type="match status" value="1"/>
</dbReference>
<dbReference type="SUPFAM" id="SSF52949">
    <property type="entry name" value="Macro domain-like"/>
    <property type="match status" value="1"/>
</dbReference>
<name>A0A976M8F5_THEOR</name>
<dbReference type="Gene3D" id="3.40.220.10">
    <property type="entry name" value="Leucine Aminopeptidase, subunit E, domain 1"/>
    <property type="match status" value="1"/>
</dbReference>
<evidence type="ECO:0000313" key="3">
    <source>
        <dbReference type="Proteomes" id="UP000244803"/>
    </source>
</evidence>
<accession>A0A976M8F5</accession>
<reference evidence="2" key="1">
    <citation type="submission" date="2022-07" db="EMBL/GenBank/DDBJ databases">
        <title>Evaluation of T. orientalis genome assembly methods using nanopore sequencing and analysis of variation between genomes.</title>
        <authorList>
            <person name="Yam J."/>
            <person name="Micallef M.L."/>
            <person name="Liu M."/>
            <person name="Djordjevic S.P."/>
            <person name="Bogema D.R."/>
            <person name="Jenkins C."/>
        </authorList>
    </citation>
    <scope>NUCLEOTIDE SEQUENCE</scope>
    <source>
        <strain evidence="2">Fish Creek</strain>
    </source>
</reference>
<gene>
    <name evidence="2" type="ORF">MACJ_001531</name>
</gene>
<dbReference type="PANTHER" id="PTHR11106:SF72">
    <property type="entry name" value="GANGLIOSIDE-INDUCED DIFFERENTIATION-ASSOCIATED PROTEIN 2"/>
    <property type="match status" value="1"/>
</dbReference>
<dbReference type="InterPro" id="IPR036865">
    <property type="entry name" value="CRAL-TRIO_dom_sf"/>
</dbReference>
<dbReference type="EMBL" id="CP056068">
    <property type="protein sequence ID" value="UKJ90597.1"/>
    <property type="molecule type" value="Genomic_DNA"/>
</dbReference>
<dbReference type="OrthoDB" id="365077at2759"/>
<proteinExistence type="predicted"/>
<dbReference type="InterPro" id="IPR001251">
    <property type="entry name" value="CRAL-TRIO_dom"/>
</dbReference>
<organism evidence="2 3">
    <name type="scientific">Theileria orientalis</name>
    <dbReference type="NCBI Taxonomy" id="68886"/>
    <lineage>
        <taxon>Eukaryota</taxon>
        <taxon>Sar</taxon>
        <taxon>Alveolata</taxon>
        <taxon>Apicomplexa</taxon>
        <taxon>Aconoidasida</taxon>
        <taxon>Piroplasmida</taxon>
        <taxon>Theileriidae</taxon>
        <taxon>Theileria</taxon>
    </lineage>
</organism>
<dbReference type="PANTHER" id="PTHR11106">
    <property type="entry name" value="GANGLIOSIDE INDUCED DIFFERENTIATION ASSOCIATED PROTEIN 2-RELATED"/>
    <property type="match status" value="1"/>
</dbReference>
<protein>
    <recommendedName>
        <fullName evidence="1">CRAL-TRIO domain-containing protein</fullName>
    </recommendedName>
</protein>
<dbReference type="CDD" id="cd00170">
    <property type="entry name" value="SEC14"/>
    <property type="match status" value="1"/>
</dbReference>
<feature type="domain" description="CRAL-TRIO" evidence="1">
    <location>
        <begin position="371"/>
        <end position="483"/>
    </location>
</feature>
<dbReference type="SUPFAM" id="SSF52087">
    <property type="entry name" value="CRAL/TRIO domain"/>
    <property type="match status" value="1"/>
</dbReference>
<dbReference type="InterPro" id="IPR043472">
    <property type="entry name" value="Macro_dom-like"/>
</dbReference>
<dbReference type="AlphaFoldDB" id="A0A976M8F5"/>
<sequence>MDYYMDADLIDAVSWLAGEFSQLIEDPFSDYENEYPIVTINKTSTEFIPCWTSIELKNDEIVMSTSVPKFNVNEAINKKIYVGSCDILSLEVDAVAVFLEESNKYKSKLAKRVVIQSGGQIDFDRILRLRSGESLLVRVYNVGTDNVIFSMISHFSSKYHEASSNILNMTIRDCLKSAIEKGIDVIAFPVSIDDDVYYPMLQFLDTLLRTLRRWLELPEINSKIKRIYLITHTASSYDDSTVSSSRSLNCMQVVGSSDNSKNLFNLLRRYFPKNSYDEFLSADLTTSGNVNGEISSEERKIRISGGFESHNSKPLLNLGESLRVSNDSNSTQEDSEYAYYLKLSYSISRLPIHKEFERSKFVVRCGNDREKRPVIAINAKSFNTSEYTYSLCYILGVIKPFIQHKFVIVVVNLDHSMINSTTLLKLLRDLCEVFGDKRTKNIAAIYFHRCSWALRSYLFLISTFLPTEVWDAAVFVDSFKEIAHLGLDPCDF</sequence>
<evidence type="ECO:0000313" key="2">
    <source>
        <dbReference type="EMBL" id="UKJ90597.1"/>
    </source>
</evidence>
<evidence type="ECO:0000259" key="1">
    <source>
        <dbReference type="Pfam" id="PF13716"/>
    </source>
</evidence>